<proteinExistence type="predicted"/>
<feature type="domain" description="BHLH" evidence="7">
    <location>
        <begin position="260"/>
        <end position="310"/>
    </location>
</feature>
<dbReference type="GO" id="GO:0005634">
    <property type="term" value="C:nucleus"/>
    <property type="evidence" value="ECO:0007669"/>
    <property type="project" value="UniProtKB-SubCell"/>
</dbReference>
<dbReference type="SUPFAM" id="SSF47459">
    <property type="entry name" value="HLH, helix-loop-helix DNA-binding domain"/>
    <property type="match status" value="1"/>
</dbReference>
<evidence type="ECO:0000256" key="4">
    <source>
        <dbReference type="ARBA" id="ARBA00023163"/>
    </source>
</evidence>
<dbReference type="SMART" id="SM00353">
    <property type="entry name" value="HLH"/>
    <property type="match status" value="1"/>
</dbReference>
<dbReference type="Proteomes" id="UP001346149">
    <property type="component" value="Unassembled WGS sequence"/>
</dbReference>
<reference evidence="8 9" key="1">
    <citation type="journal article" date="2023" name="Hortic Res">
        <title>Pangenome of water caltrop reveals structural variations and asymmetric subgenome divergence after allopolyploidization.</title>
        <authorList>
            <person name="Zhang X."/>
            <person name="Chen Y."/>
            <person name="Wang L."/>
            <person name="Yuan Y."/>
            <person name="Fang M."/>
            <person name="Shi L."/>
            <person name="Lu R."/>
            <person name="Comes H.P."/>
            <person name="Ma Y."/>
            <person name="Chen Y."/>
            <person name="Huang G."/>
            <person name="Zhou Y."/>
            <person name="Zheng Z."/>
            <person name="Qiu Y."/>
        </authorList>
    </citation>
    <scope>NUCLEOTIDE SEQUENCE [LARGE SCALE GENOMIC DNA]</scope>
    <source>
        <strain evidence="8">F231</strain>
    </source>
</reference>
<organism evidence="8 9">
    <name type="scientific">Trapa natans</name>
    <name type="common">Water chestnut</name>
    <dbReference type="NCBI Taxonomy" id="22666"/>
    <lineage>
        <taxon>Eukaryota</taxon>
        <taxon>Viridiplantae</taxon>
        <taxon>Streptophyta</taxon>
        <taxon>Embryophyta</taxon>
        <taxon>Tracheophyta</taxon>
        <taxon>Spermatophyta</taxon>
        <taxon>Magnoliopsida</taxon>
        <taxon>eudicotyledons</taxon>
        <taxon>Gunneridae</taxon>
        <taxon>Pentapetalae</taxon>
        <taxon>rosids</taxon>
        <taxon>malvids</taxon>
        <taxon>Myrtales</taxon>
        <taxon>Lythraceae</taxon>
        <taxon>Trapa</taxon>
    </lineage>
</organism>
<dbReference type="GO" id="GO:0000981">
    <property type="term" value="F:DNA-binding transcription factor activity, RNA polymerase II-specific"/>
    <property type="evidence" value="ECO:0007669"/>
    <property type="project" value="TreeGrafter"/>
</dbReference>
<evidence type="ECO:0000259" key="7">
    <source>
        <dbReference type="PROSITE" id="PS50888"/>
    </source>
</evidence>
<keyword evidence="2" id="KW-0805">Transcription regulation</keyword>
<keyword evidence="9" id="KW-1185">Reference proteome</keyword>
<comment type="caution">
    <text evidence="8">The sequence shown here is derived from an EMBL/GenBank/DDBJ whole genome shotgun (WGS) entry which is preliminary data.</text>
</comment>
<dbReference type="Pfam" id="PF00010">
    <property type="entry name" value="HLH"/>
    <property type="match status" value="1"/>
</dbReference>
<dbReference type="InterPro" id="IPR011598">
    <property type="entry name" value="bHLH_dom"/>
</dbReference>
<dbReference type="PANTHER" id="PTHR16223">
    <property type="entry name" value="TRANSCRIPTION FACTOR BHLH83-RELATED"/>
    <property type="match status" value="1"/>
</dbReference>
<dbReference type="InterPro" id="IPR036638">
    <property type="entry name" value="HLH_DNA-bd_sf"/>
</dbReference>
<dbReference type="InterPro" id="IPR045843">
    <property type="entry name" value="IND-like"/>
</dbReference>
<evidence type="ECO:0000256" key="3">
    <source>
        <dbReference type="ARBA" id="ARBA00023125"/>
    </source>
</evidence>
<feature type="region of interest" description="Disordered" evidence="6">
    <location>
        <begin position="1"/>
        <end position="20"/>
    </location>
</feature>
<protein>
    <recommendedName>
        <fullName evidence="7">BHLH domain-containing protein</fullName>
    </recommendedName>
</protein>
<evidence type="ECO:0000313" key="9">
    <source>
        <dbReference type="Proteomes" id="UP001346149"/>
    </source>
</evidence>
<sequence length="341" mass="37624">MESNPQQQRQQPEMAHGLTRFRSAPSSFFFNTLDSLLDDDDVFLNGQSSPETGRILSQLISSGLNDPASHQIPAAQSGPRELKDEAEAIQQSHFSSGPHHQRTDFEAVKMVRGNTSSNLIRQGSSPAGLFPNIIFDGGGYGATRGAKVSSLISQLTPIAEIGNKRSIENIHGVKPFGQRDDFMADFPVGSWDDSDSYSPLDDKQFLGSSPSEASKVGIRNDSSRLLAHHLSLPKTFDEMSAVEKLLQDAVPCKIRAKRGCATHPRSIAERVRRTKISERMRKLQDLVPNMDKQTNTADMLDLAVEYVKDLQQQVEVSHSCQPFTPFKVSLQTMCLTLVVKS</sequence>
<dbReference type="GO" id="GO:0000978">
    <property type="term" value="F:RNA polymerase II cis-regulatory region sequence-specific DNA binding"/>
    <property type="evidence" value="ECO:0007669"/>
    <property type="project" value="TreeGrafter"/>
</dbReference>
<evidence type="ECO:0000256" key="6">
    <source>
        <dbReference type="SAM" id="MobiDB-lite"/>
    </source>
</evidence>
<keyword evidence="5" id="KW-0539">Nucleus</keyword>
<evidence type="ECO:0000256" key="1">
    <source>
        <dbReference type="ARBA" id="ARBA00004123"/>
    </source>
</evidence>
<accession>A0AAN7R3E9</accession>
<comment type="subcellular location">
    <subcellularLocation>
        <location evidence="1">Nucleus</location>
    </subcellularLocation>
</comment>
<dbReference type="PANTHER" id="PTHR16223:SF247">
    <property type="entry name" value="TRANSCRIPTION FACTOR BHLH FAMILY-RELATED"/>
    <property type="match status" value="1"/>
</dbReference>
<dbReference type="EMBL" id="JAXQNO010000014">
    <property type="protein sequence ID" value="KAK4784368.1"/>
    <property type="molecule type" value="Genomic_DNA"/>
</dbReference>
<dbReference type="Gene3D" id="4.10.280.10">
    <property type="entry name" value="Helix-loop-helix DNA-binding domain"/>
    <property type="match status" value="1"/>
</dbReference>
<feature type="compositionally biased region" description="Polar residues" evidence="6">
    <location>
        <begin position="1"/>
        <end position="11"/>
    </location>
</feature>
<keyword evidence="3" id="KW-0238">DNA-binding</keyword>
<dbReference type="GO" id="GO:0046983">
    <property type="term" value="F:protein dimerization activity"/>
    <property type="evidence" value="ECO:0007669"/>
    <property type="project" value="InterPro"/>
</dbReference>
<dbReference type="PROSITE" id="PS50888">
    <property type="entry name" value="BHLH"/>
    <property type="match status" value="1"/>
</dbReference>
<evidence type="ECO:0000256" key="5">
    <source>
        <dbReference type="ARBA" id="ARBA00023242"/>
    </source>
</evidence>
<name>A0AAN7R3E9_TRANT</name>
<dbReference type="FunFam" id="4.10.280.10:FF:000021">
    <property type="entry name" value="Transcription factor bHLH130 family"/>
    <property type="match status" value="1"/>
</dbReference>
<keyword evidence="4" id="KW-0804">Transcription</keyword>
<gene>
    <name evidence="8" type="ORF">SAY86_018736</name>
</gene>
<evidence type="ECO:0000313" key="8">
    <source>
        <dbReference type="EMBL" id="KAK4784368.1"/>
    </source>
</evidence>
<dbReference type="AlphaFoldDB" id="A0AAN7R3E9"/>
<evidence type="ECO:0000256" key="2">
    <source>
        <dbReference type="ARBA" id="ARBA00023015"/>
    </source>
</evidence>